<dbReference type="AlphaFoldDB" id="A0A5B0LGS8"/>
<dbReference type="EMBL" id="VDEP01000521">
    <property type="protein sequence ID" value="KAA1063802.1"/>
    <property type="molecule type" value="Genomic_DNA"/>
</dbReference>
<protein>
    <submittedName>
        <fullName evidence="1">Uncharacterized protein</fullName>
    </submittedName>
</protein>
<gene>
    <name evidence="1" type="ORF">PGTUg99_000047</name>
</gene>
<proteinExistence type="predicted"/>
<name>A0A5B0LGS8_PUCGR</name>
<accession>A0A5B0LGS8</accession>
<organism evidence="1 2">
    <name type="scientific">Puccinia graminis f. sp. tritici</name>
    <dbReference type="NCBI Taxonomy" id="56615"/>
    <lineage>
        <taxon>Eukaryota</taxon>
        <taxon>Fungi</taxon>
        <taxon>Dikarya</taxon>
        <taxon>Basidiomycota</taxon>
        <taxon>Pucciniomycotina</taxon>
        <taxon>Pucciniomycetes</taxon>
        <taxon>Pucciniales</taxon>
        <taxon>Pucciniaceae</taxon>
        <taxon>Puccinia</taxon>
    </lineage>
</organism>
<sequence>MRPTTCAASTPRGGFLENLYIQWSVSEQERPLDAMKASKGYSGAPSITWMLRKPSNSRSVHRMHKQSNFIDMRSLSGGQWLK</sequence>
<feature type="non-terminal residue" evidence="1">
    <location>
        <position position="82"/>
    </location>
</feature>
<dbReference type="Proteomes" id="UP000325313">
    <property type="component" value="Unassembled WGS sequence"/>
</dbReference>
<reference evidence="1 2" key="1">
    <citation type="submission" date="2019-05" db="EMBL/GenBank/DDBJ databases">
        <title>Emergence of the Ug99 lineage of the wheat stem rust pathogen through somatic hybridization.</title>
        <authorList>
            <person name="Li F."/>
            <person name="Upadhyaya N.M."/>
            <person name="Sperschneider J."/>
            <person name="Matny O."/>
            <person name="Nguyen-Phuc H."/>
            <person name="Mago R."/>
            <person name="Raley C."/>
            <person name="Miller M.E."/>
            <person name="Silverstein K.A.T."/>
            <person name="Henningsen E."/>
            <person name="Hirsch C.D."/>
            <person name="Visser B."/>
            <person name="Pretorius Z.A."/>
            <person name="Steffenson B.J."/>
            <person name="Schwessinger B."/>
            <person name="Dodds P.N."/>
            <person name="Figueroa M."/>
        </authorList>
    </citation>
    <scope>NUCLEOTIDE SEQUENCE [LARGE SCALE GENOMIC DNA]</scope>
    <source>
        <strain evidence="1 2">Ug99</strain>
    </source>
</reference>
<evidence type="ECO:0000313" key="2">
    <source>
        <dbReference type="Proteomes" id="UP000325313"/>
    </source>
</evidence>
<comment type="caution">
    <text evidence="1">The sequence shown here is derived from an EMBL/GenBank/DDBJ whole genome shotgun (WGS) entry which is preliminary data.</text>
</comment>
<evidence type="ECO:0000313" key="1">
    <source>
        <dbReference type="EMBL" id="KAA1063802.1"/>
    </source>
</evidence>